<dbReference type="Gene3D" id="3.90.25.10">
    <property type="entry name" value="UDP-galactose 4-epimerase, domain 1"/>
    <property type="match status" value="1"/>
</dbReference>
<protein>
    <submittedName>
        <fullName evidence="2">dTDP-glucose 4,6-dehydratase</fullName>
    </submittedName>
</protein>
<proteinExistence type="predicted"/>
<dbReference type="PANTHER" id="PTHR43000">
    <property type="entry name" value="DTDP-D-GLUCOSE 4,6-DEHYDRATASE-RELATED"/>
    <property type="match status" value="1"/>
</dbReference>
<dbReference type="AlphaFoldDB" id="A0A2S3V367"/>
<dbReference type="InterPro" id="IPR016040">
    <property type="entry name" value="NAD(P)-bd_dom"/>
</dbReference>
<feature type="domain" description="NAD(P)-binding" evidence="1">
    <location>
        <begin position="6"/>
        <end position="306"/>
    </location>
</feature>
<dbReference type="EMBL" id="PPCN01000001">
    <property type="protein sequence ID" value="POF34355.1"/>
    <property type="molecule type" value="Genomic_DNA"/>
</dbReference>
<keyword evidence="3" id="KW-1185">Reference proteome</keyword>
<reference evidence="2 3" key="1">
    <citation type="submission" date="2018-01" db="EMBL/GenBank/DDBJ databases">
        <title>Genomic Encyclopedia of Archaeal and Bacterial Type Strains, Phase II (KMG-II): from individual species to whole genera.</title>
        <authorList>
            <person name="Goeker M."/>
        </authorList>
    </citation>
    <scope>NUCLEOTIDE SEQUENCE [LARGE SCALE GENOMIC DNA]</scope>
    <source>
        <strain evidence="2 3">DSM 17023</strain>
    </source>
</reference>
<evidence type="ECO:0000259" key="1">
    <source>
        <dbReference type="Pfam" id="PF16363"/>
    </source>
</evidence>
<dbReference type="RefSeq" id="WP_103220944.1">
    <property type="nucleotide sequence ID" value="NZ_PPCN01000001.1"/>
</dbReference>
<sequence>MTRVFVLGSNSFGGASFVNYAMKQGWEVYGVSRSEEVHPVCRPYLTNQNIGTFTYQQMDVNNDLDAILGAINAFQPDYVADFAGQGMVAPSWNWPEQWYETNIVSKVKLHNALRDLKSLKRYVRVSTPEVFGDCDGLIDETQAYNPSTPYAVSHAAIDMSLMAFYRQWEFPVVLTRFANFYGPGQQLYRIVPKTIICALSDQTLMLHGGGHSTRAFIHGHDVASGIFKALTLGKNGEAYHFTTDPFVTIRELVEKIAVLLDRQLSDFAQETEDRPGKDKAYLMTAAKAERELGWKPEYTLDQGLEECINWVRDNLETIKTMEQNYVHKA</sequence>
<gene>
    <name evidence="2" type="ORF">CLV41_101809</name>
</gene>
<evidence type="ECO:0000313" key="3">
    <source>
        <dbReference type="Proteomes" id="UP000236959"/>
    </source>
</evidence>
<dbReference type="Proteomes" id="UP000236959">
    <property type="component" value="Unassembled WGS sequence"/>
</dbReference>
<name>A0A2S3V367_9HYPH</name>
<dbReference type="InterPro" id="IPR036291">
    <property type="entry name" value="NAD(P)-bd_dom_sf"/>
</dbReference>
<organism evidence="2 3">
    <name type="scientific">Roseibium marinum</name>
    <dbReference type="NCBI Taxonomy" id="281252"/>
    <lineage>
        <taxon>Bacteria</taxon>
        <taxon>Pseudomonadati</taxon>
        <taxon>Pseudomonadota</taxon>
        <taxon>Alphaproteobacteria</taxon>
        <taxon>Hyphomicrobiales</taxon>
        <taxon>Stappiaceae</taxon>
        <taxon>Roseibium</taxon>
    </lineage>
</organism>
<evidence type="ECO:0000313" key="2">
    <source>
        <dbReference type="EMBL" id="POF34355.1"/>
    </source>
</evidence>
<comment type="caution">
    <text evidence="2">The sequence shown here is derived from an EMBL/GenBank/DDBJ whole genome shotgun (WGS) entry which is preliminary data.</text>
</comment>
<dbReference type="Pfam" id="PF16363">
    <property type="entry name" value="GDP_Man_Dehyd"/>
    <property type="match status" value="1"/>
</dbReference>
<dbReference type="Gene3D" id="3.40.50.720">
    <property type="entry name" value="NAD(P)-binding Rossmann-like Domain"/>
    <property type="match status" value="1"/>
</dbReference>
<accession>A0A2S3V367</accession>
<dbReference type="OrthoDB" id="9801785at2"/>
<dbReference type="SUPFAM" id="SSF51735">
    <property type="entry name" value="NAD(P)-binding Rossmann-fold domains"/>
    <property type="match status" value="1"/>
</dbReference>